<organism evidence="2 3">
    <name type="scientific">Colletotrichum kahawae</name>
    <name type="common">Coffee berry disease fungus</name>
    <dbReference type="NCBI Taxonomy" id="34407"/>
    <lineage>
        <taxon>Eukaryota</taxon>
        <taxon>Fungi</taxon>
        <taxon>Dikarya</taxon>
        <taxon>Ascomycota</taxon>
        <taxon>Pezizomycotina</taxon>
        <taxon>Sordariomycetes</taxon>
        <taxon>Hypocreomycetidae</taxon>
        <taxon>Glomerellales</taxon>
        <taxon>Glomerellaceae</taxon>
        <taxon>Colletotrichum</taxon>
        <taxon>Colletotrichum gloeosporioides species complex</taxon>
    </lineage>
</organism>
<evidence type="ECO:0000313" key="3">
    <source>
        <dbReference type="Proteomes" id="UP001281614"/>
    </source>
</evidence>
<proteinExistence type="predicted"/>
<evidence type="ECO:0000256" key="1">
    <source>
        <dbReference type="SAM" id="MobiDB-lite"/>
    </source>
</evidence>
<evidence type="ECO:0000313" key="2">
    <source>
        <dbReference type="EMBL" id="KAK2757473.1"/>
    </source>
</evidence>
<comment type="caution">
    <text evidence="2">The sequence shown here is derived from an EMBL/GenBank/DDBJ whole genome shotgun (WGS) entry which is preliminary data.</text>
</comment>
<keyword evidence="3" id="KW-1185">Reference proteome</keyword>
<dbReference type="Proteomes" id="UP001281614">
    <property type="component" value="Unassembled WGS sequence"/>
</dbReference>
<dbReference type="EMBL" id="VYYT01000200">
    <property type="protein sequence ID" value="KAK2757473.1"/>
    <property type="molecule type" value="Genomic_DNA"/>
</dbReference>
<feature type="compositionally biased region" description="Basic and acidic residues" evidence="1">
    <location>
        <begin position="83"/>
        <end position="100"/>
    </location>
</feature>
<accession>A0AAD9YC12</accession>
<dbReference type="AlphaFoldDB" id="A0AAD9YC12"/>
<name>A0AAD9YC12_COLKA</name>
<gene>
    <name evidence="2" type="ORF">CKAH01_05730</name>
</gene>
<protein>
    <submittedName>
        <fullName evidence="2">Uncharacterized protein</fullName>
    </submittedName>
</protein>
<sequence>MPGSAAASASDSHQFHQVRARGRLPGIKMMNPDHTIPSIITKHGKPSYPAPPLWPATVPDRTYYAYQPPPPPPPPPPVAPIEASRDTDWRDPTRPKRESSANDWGTGDCHLRVAFSLRIASRLPINEVCRGGSIPTLELTYKPCRHCSPPTPAPPRVIDSESGVFLTEFETADNAAVDTPGPWHADCECKCTCRCERRRCQAELAVLFLIPKEIKHQPNEHILCPVPPAKRPKKPPQLTGVTLAEHGLPTMQARADDYGRCGRGRLPDYDSRLAVHQSLLFSFDQSPYLDLKITEPSLQLEWQSGR</sequence>
<feature type="compositionally biased region" description="Pro residues" evidence="1">
    <location>
        <begin position="67"/>
        <end position="79"/>
    </location>
</feature>
<reference evidence="2" key="1">
    <citation type="submission" date="2023-02" db="EMBL/GenBank/DDBJ databases">
        <title>Colletotrichum kahawae CIFC_Que2 genome sequencing and assembly.</title>
        <authorList>
            <person name="Baroncelli R."/>
        </authorList>
    </citation>
    <scope>NUCLEOTIDE SEQUENCE</scope>
    <source>
        <strain evidence="2">CIFC_Que2</strain>
    </source>
</reference>
<feature type="region of interest" description="Disordered" evidence="1">
    <location>
        <begin position="1"/>
        <end position="103"/>
    </location>
</feature>